<dbReference type="RefSeq" id="WP_289271448.1">
    <property type="nucleotide sequence ID" value="NZ_OX365700.1"/>
</dbReference>
<dbReference type="AlphaFoldDB" id="A0AA86N3J8"/>
<feature type="binding site" evidence="3">
    <location>
        <begin position="220"/>
        <end position="227"/>
    </location>
    <ligand>
        <name>ATP</name>
        <dbReference type="ChEBI" id="CHEBI:30616"/>
    </ligand>
</feature>
<accession>A0AA86N3J8</accession>
<dbReference type="KEGG" id="nti:DNFV4_04469"/>
<evidence type="ECO:0000259" key="5">
    <source>
        <dbReference type="PROSITE" id="PS51459"/>
    </source>
</evidence>
<dbReference type="InterPro" id="IPR026287">
    <property type="entry name" value="SoFic-like"/>
</dbReference>
<name>A0AA86N3J8_9BACT</name>
<organism evidence="6 7">
    <name type="scientific">Nitrospira tepida</name>
    <dbReference type="NCBI Taxonomy" id="2973512"/>
    <lineage>
        <taxon>Bacteria</taxon>
        <taxon>Pseudomonadati</taxon>
        <taxon>Nitrospirota</taxon>
        <taxon>Nitrospiria</taxon>
        <taxon>Nitrospirales</taxon>
        <taxon>Nitrospiraceae</taxon>
        <taxon>Nitrospira</taxon>
    </lineage>
</organism>
<dbReference type="Pfam" id="PF13784">
    <property type="entry name" value="Fic_N"/>
    <property type="match status" value="1"/>
</dbReference>
<protein>
    <submittedName>
        <fullName evidence="6">Fic family protein</fullName>
    </submittedName>
</protein>
<dbReference type="GO" id="GO:0005524">
    <property type="term" value="F:ATP binding"/>
    <property type="evidence" value="ECO:0007669"/>
    <property type="project" value="UniProtKB-KW"/>
</dbReference>
<dbReference type="Proteomes" id="UP001179121">
    <property type="component" value="Chromosome"/>
</dbReference>
<feature type="binding site" evidence="1">
    <location>
        <begin position="221"/>
        <end position="227"/>
    </location>
    <ligand>
        <name>ATP</name>
        <dbReference type="ChEBI" id="CHEBI:30616"/>
    </ligand>
</feature>
<dbReference type="PANTHER" id="PTHR13504">
    <property type="entry name" value="FIDO DOMAIN-CONTAINING PROTEIN DDB_G0283145"/>
    <property type="match status" value="1"/>
</dbReference>
<evidence type="ECO:0000313" key="6">
    <source>
        <dbReference type="EMBL" id="CAI4034027.1"/>
    </source>
</evidence>
<dbReference type="Gene3D" id="1.10.3290.10">
    <property type="entry name" value="Fido-like domain"/>
    <property type="match status" value="1"/>
</dbReference>
<dbReference type="Pfam" id="PF02661">
    <property type="entry name" value="Fic"/>
    <property type="match status" value="1"/>
</dbReference>
<dbReference type="InterPro" id="IPR025758">
    <property type="entry name" value="Fic/DOC_N"/>
</dbReference>
<evidence type="ECO:0000256" key="3">
    <source>
        <dbReference type="PIRSR" id="PIRSR640198-2"/>
    </source>
</evidence>
<feature type="domain" description="Fido" evidence="5">
    <location>
        <begin position="129"/>
        <end position="280"/>
    </location>
</feature>
<keyword evidence="1" id="KW-0547">Nucleotide-binding</keyword>
<dbReference type="InterPro" id="IPR036597">
    <property type="entry name" value="Fido-like_dom_sf"/>
</dbReference>
<evidence type="ECO:0000313" key="7">
    <source>
        <dbReference type="Proteomes" id="UP001179121"/>
    </source>
</evidence>
<reference evidence="6" key="1">
    <citation type="submission" date="2022-10" db="EMBL/GenBank/DDBJ databases">
        <authorList>
            <person name="Koch H."/>
        </authorList>
    </citation>
    <scope>NUCLEOTIDE SEQUENCE</scope>
    <source>
        <strain evidence="6">DNF</strain>
    </source>
</reference>
<gene>
    <name evidence="6" type="ORF">DNFV4_04469</name>
</gene>
<keyword evidence="1" id="KW-0067">ATP-binding</keyword>
<feature type="binding site" evidence="1">
    <location>
        <position position="216"/>
    </location>
    <ligand>
        <name>ATP</name>
        <dbReference type="ChEBI" id="CHEBI:30616"/>
    </ligand>
</feature>
<evidence type="ECO:0000256" key="1">
    <source>
        <dbReference type="PIRSR" id="PIRSR038925-1"/>
    </source>
</evidence>
<dbReference type="InterPro" id="IPR040198">
    <property type="entry name" value="Fido_containing"/>
</dbReference>
<evidence type="ECO:0000256" key="4">
    <source>
        <dbReference type="PIRSR" id="PIRSR640198-3"/>
    </source>
</evidence>
<evidence type="ECO:0000256" key="2">
    <source>
        <dbReference type="PIRSR" id="PIRSR640198-1"/>
    </source>
</evidence>
<dbReference type="InterPro" id="IPR003812">
    <property type="entry name" value="Fido"/>
</dbReference>
<feature type="binding site" evidence="1">
    <location>
        <position position="82"/>
    </location>
    <ligand>
        <name>ATP</name>
        <dbReference type="ChEBI" id="CHEBI:30616"/>
    </ligand>
</feature>
<sequence>MNPTDFTDEKNGRLVKTERDYWAFVPNPLPPKLTLSWDLVNQLSDADRALSELAGTARTLPNPHLLIGPFIRREAVLSSRIEGTQASLSDLLFFEASGAVDPKVPDAREVGNYVKAMEYGLARLNKFPLSLRFIRELHERLMEGTRGEHLTPGGFRRSQNWIGPAGCTLMEALYVPPPVEEMEQALARFETYLHASSTLPLLVRLAAIHYQFEAIHPFLDGNGRIGRLLITLLLCKEGALSEPLLYLSAYFERHRDEYYRLLLAVSQRGQWAEWILFFLRGVTEQSRDALIRSARLRELWQGYRQEFQSARSSALQLRLIDQLFAYPAITASQAAKLLQVTHRSAQLNIEKLIHKGILKEATGKQRNRIFVAPQIIHVIEAPHAS</sequence>
<dbReference type="PROSITE" id="PS51459">
    <property type="entry name" value="FIDO"/>
    <property type="match status" value="1"/>
</dbReference>
<proteinExistence type="predicted"/>
<dbReference type="SUPFAM" id="SSF140931">
    <property type="entry name" value="Fic-like"/>
    <property type="match status" value="1"/>
</dbReference>
<keyword evidence="7" id="KW-1185">Reference proteome</keyword>
<dbReference type="PANTHER" id="PTHR13504:SF38">
    <property type="entry name" value="FIDO DOMAIN-CONTAINING PROTEIN"/>
    <property type="match status" value="1"/>
</dbReference>
<dbReference type="PIRSF" id="PIRSF038925">
    <property type="entry name" value="AMP-prot_trans"/>
    <property type="match status" value="1"/>
</dbReference>
<feature type="site" description="Important for autoinhibition of adenylyltransferase activity" evidence="4">
    <location>
        <position position="82"/>
    </location>
</feature>
<dbReference type="EMBL" id="OX365700">
    <property type="protein sequence ID" value="CAI4034027.1"/>
    <property type="molecule type" value="Genomic_DNA"/>
</dbReference>
<feature type="binding site" evidence="3">
    <location>
        <begin position="258"/>
        <end position="259"/>
    </location>
    <ligand>
        <name>ATP</name>
        <dbReference type="ChEBI" id="CHEBI:30616"/>
    </ligand>
</feature>
<feature type="active site" evidence="2">
    <location>
        <position position="216"/>
    </location>
</feature>
<feature type="binding site" evidence="1">
    <location>
        <position position="258"/>
    </location>
    <ligand>
        <name>ATP</name>
        <dbReference type="ChEBI" id="CHEBI:30616"/>
    </ligand>
</feature>